<proteinExistence type="predicted"/>
<evidence type="ECO:0000313" key="3">
    <source>
        <dbReference type="EMBL" id="ABJ84653.1"/>
    </source>
</evidence>
<sequence length="212" mass="22311" precursor="true">MKAISILVLPFLALGFAVSGASGAALIPASSFVQPTVAMFNTPSLNFTAPAAYTESGATFRAGVPGGTLFLFFGILDLASSSQNFPAGLFDVSFASPERRFGFVGNSAVPQITNPTTWTVTRVDFFANPDFTGLFESYTTAFPVGTSPTFFGLESAGEFQAVRISLLSTGSGFSPYLDDFRFDNSPEPGGIWLMGAGLAAVLVGSIRRRPRS</sequence>
<accession>Q020K0</accession>
<dbReference type="AlphaFoldDB" id="Q020K0"/>
<keyword evidence="1" id="KW-1133">Transmembrane helix</keyword>
<keyword evidence="2" id="KW-0732">Signal</keyword>
<dbReference type="KEGG" id="sus:Acid_3681"/>
<gene>
    <name evidence="3" type="ordered locus">Acid_3681</name>
</gene>
<feature type="signal peptide" evidence="2">
    <location>
        <begin position="1"/>
        <end position="24"/>
    </location>
</feature>
<dbReference type="EMBL" id="CP000473">
    <property type="protein sequence ID" value="ABJ84653.1"/>
    <property type="molecule type" value="Genomic_DNA"/>
</dbReference>
<dbReference type="STRING" id="234267.Acid_3681"/>
<dbReference type="InParanoid" id="Q020K0"/>
<name>Q020K0_SOLUE</name>
<dbReference type="NCBIfam" id="TIGR02595">
    <property type="entry name" value="PEP_CTERM"/>
    <property type="match status" value="1"/>
</dbReference>
<keyword evidence="1" id="KW-0472">Membrane</keyword>
<reference evidence="3" key="1">
    <citation type="submission" date="2006-10" db="EMBL/GenBank/DDBJ databases">
        <title>Complete sequence of Solibacter usitatus Ellin6076.</title>
        <authorList>
            <consortium name="US DOE Joint Genome Institute"/>
            <person name="Copeland A."/>
            <person name="Lucas S."/>
            <person name="Lapidus A."/>
            <person name="Barry K."/>
            <person name="Detter J.C."/>
            <person name="Glavina del Rio T."/>
            <person name="Hammon N."/>
            <person name="Israni S."/>
            <person name="Dalin E."/>
            <person name="Tice H."/>
            <person name="Pitluck S."/>
            <person name="Thompson L.S."/>
            <person name="Brettin T."/>
            <person name="Bruce D."/>
            <person name="Han C."/>
            <person name="Tapia R."/>
            <person name="Gilna P."/>
            <person name="Schmutz J."/>
            <person name="Larimer F."/>
            <person name="Land M."/>
            <person name="Hauser L."/>
            <person name="Kyrpides N."/>
            <person name="Mikhailova N."/>
            <person name="Janssen P.H."/>
            <person name="Kuske C.R."/>
            <person name="Richardson P."/>
        </authorList>
    </citation>
    <scope>NUCLEOTIDE SEQUENCE</scope>
    <source>
        <strain evidence="3">Ellin6076</strain>
    </source>
</reference>
<dbReference type="InterPro" id="IPR013424">
    <property type="entry name" value="Ice-binding_C"/>
</dbReference>
<keyword evidence="1" id="KW-0812">Transmembrane</keyword>
<organism evidence="3">
    <name type="scientific">Solibacter usitatus (strain Ellin6076)</name>
    <dbReference type="NCBI Taxonomy" id="234267"/>
    <lineage>
        <taxon>Bacteria</taxon>
        <taxon>Pseudomonadati</taxon>
        <taxon>Acidobacteriota</taxon>
        <taxon>Terriglobia</taxon>
        <taxon>Bryobacterales</taxon>
        <taxon>Solibacteraceae</taxon>
        <taxon>Candidatus Solibacter</taxon>
    </lineage>
</organism>
<dbReference type="HOGENOM" id="CLU_1299064_0_0_0"/>
<evidence type="ECO:0008006" key="4">
    <source>
        <dbReference type="Google" id="ProtNLM"/>
    </source>
</evidence>
<evidence type="ECO:0000256" key="2">
    <source>
        <dbReference type="SAM" id="SignalP"/>
    </source>
</evidence>
<protein>
    <recommendedName>
        <fullName evidence="4">PEP-CTERM protein-sorting domain-containing protein</fullName>
    </recommendedName>
</protein>
<evidence type="ECO:0000256" key="1">
    <source>
        <dbReference type="SAM" id="Phobius"/>
    </source>
</evidence>
<feature type="chain" id="PRO_5004163567" description="PEP-CTERM protein-sorting domain-containing protein" evidence="2">
    <location>
        <begin position="25"/>
        <end position="212"/>
    </location>
</feature>
<feature type="transmembrane region" description="Helical" evidence="1">
    <location>
        <begin position="189"/>
        <end position="206"/>
    </location>
</feature>